<keyword evidence="1" id="KW-0472">Membrane</keyword>
<dbReference type="RefSeq" id="WP_131339830.1">
    <property type="nucleotide sequence ID" value="NZ_SJJZ01000002.1"/>
</dbReference>
<feature type="transmembrane region" description="Helical" evidence="1">
    <location>
        <begin position="56"/>
        <end position="74"/>
    </location>
</feature>
<keyword evidence="1" id="KW-1133">Transmembrane helix</keyword>
<reference evidence="2 3" key="1">
    <citation type="submission" date="2019-02" db="EMBL/GenBank/DDBJ databases">
        <title>Kribbella capetownensis sp. nov. and Kribbella speibonae sp. nov., isolated from soil.</title>
        <authorList>
            <person name="Curtis S.M."/>
            <person name="Norton I."/>
            <person name="Everest G.J."/>
            <person name="Meyers P.R."/>
        </authorList>
    </citation>
    <scope>NUCLEOTIDE SEQUENCE [LARGE SCALE GENOMIC DNA]</scope>
    <source>
        <strain evidence="2 3">KCTC 29219</strain>
    </source>
</reference>
<evidence type="ECO:0008006" key="4">
    <source>
        <dbReference type="Google" id="ProtNLM"/>
    </source>
</evidence>
<dbReference type="EMBL" id="SJJZ01000002">
    <property type="protein sequence ID" value="TCC08418.1"/>
    <property type="molecule type" value="Genomic_DNA"/>
</dbReference>
<proteinExistence type="predicted"/>
<feature type="transmembrane region" description="Helical" evidence="1">
    <location>
        <begin position="80"/>
        <end position="98"/>
    </location>
</feature>
<dbReference type="Proteomes" id="UP000292346">
    <property type="component" value="Unassembled WGS sequence"/>
</dbReference>
<keyword evidence="3" id="KW-1185">Reference proteome</keyword>
<accession>A0A4R0HEE7</accession>
<evidence type="ECO:0000313" key="3">
    <source>
        <dbReference type="Proteomes" id="UP000292346"/>
    </source>
</evidence>
<name>A0A4R0HEE7_9ACTN</name>
<keyword evidence="1" id="KW-0812">Transmembrane</keyword>
<organism evidence="2 3">
    <name type="scientific">Kribbella soli</name>
    <dbReference type="NCBI Taxonomy" id="1124743"/>
    <lineage>
        <taxon>Bacteria</taxon>
        <taxon>Bacillati</taxon>
        <taxon>Actinomycetota</taxon>
        <taxon>Actinomycetes</taxon>
        <taxon>Propionibacteriales</taxon>
        <taxon>Kribbellaceae</taxon>
        <taxon>Kribbella</taxon>
    </lineage>
</organism>
<protein>
    <recommendedName>
        <fullName evidence="4">DoxX family membrane protein</fullName>
    </recommendedName>
</protein>
<dbReference type="AlphaFoldDB" id="A0A4R0HEE7"/>
<dbReference type="OrthoDB" id="3267263at2"/>
<gene>
    <name evidence="2" type="ORF">E0H45_21275</name>
</gene>
<evidence type="ECO:0000256" key="1">
    <source>
        <dbReference type="SAM" id="Phobius"/>
    </source>
</evidence>
<comment type="caution">
    <text evidence="2">The sequence shown here is derived from an EMBL/GenBank/DDBJ whole genome shotgun (WGS) entry which is preliminary data.</text>
</comment>
<sequence>MDLQVKAWEVPLRVGAGAFVLNSGLAKLRADDAAAKQTHGFAAGAYPALRRLDARWFVAALSAGEIALGTALLVPMVPPALVGAGLTAFSGALLGLYLRTPGLRQEGSLRPTEQGIPIAKDVWLLAIGLAFVVDDVHDRMRRKT</sequence>
<evidence type="ECO:0000313" key="2">
    <source>
        <dbReference type="EMBL" id="TCC08418.1"/>
    </source>
</evidence>